<dbReference type="KEGG" id="bic:LMTR13_11330"/>
<dbReference type="EMBL" id="CP016428">
    <property type="protein sequence ID" value="ANW00671.1"/>
    <property type="molecule type" value="Genomic_DNA"/>
</dbReference>
<reference evidence="1 2" key="1">
    <citation type="submission" date="2016-07" db="EMBL/GenBank/DDBJ databases">
        <title>Complete genome sequence of Bradyrhizobium icense LMTR 13T, a potential inoculant strain isolated from lima bean (Phaseolus lunatus) in Peru.</title>
        <authorList>
            <person name="Ormeno-Orrillo E."/>
            <person name="Duran D."/>
            <person name="Rogel M.A."/>
            <person name="Rey L."/>
            <person name="Imperial J."/>
            <person name="Ruiz-Argueso T."/>
            <person name="Martinez-Romero E."/>
        </authorList>
    </citation>
    <scope>NUCLEOTIDE SEQUENCE [LARGE SCALE GENOMIC DNA]</scope>
    <source>
        <strain evidence="1 2">LMTR 13</strain>
    </source>
</reference>
<dbReference type="RefSeq" id="WP_065727947.1">
    <property type="nucleotide sequence ID" value="NZ_CP016428.1"/>
</dbReference>
<keyword evidence="2" id="KW-1185">Reference proteome</keyword>
<dbReference type="AlphaFoldDB" id="A0A1B1UD59"/>
<name>A0A1B1UD59_9BRAD</name>
<evidence type="ECO:0000313" key="1">
    <source>
        <dbReference type="EMBL" id="ANW00671.1"/>
    </source>
</evidence>
<sequence length="61" mass="6746">MTTLPPSPFTNPDQLFPRGFNPEAFLAAIEEGAEEIDAPAFISDPSDAYLEAIEAMQEYLR</sequence>
<dbReference type="STRING" id="1274631.LMTR13_11330"/>
<organism evidence="1 2">
    <name type="scientific">Bradyrhizobium icense</name>
    <dbReference type="NCBI Taxonomy" id="1274631"/>
    <lineage>
        <taxon>Bacteria</taxon>
        <taxon>Pseudomonadati</taxon>
        <taxon>Pseudomonadota</taxon>
        <taxon>Alphaproteobacteria</taxon>
        <taxon>Hyphomicrobiales</taxon>
        <taxon>Nitrobacteraceae</taxon>
        <taxon>Bradyrhizobium</taxon>
    </lineage>
</organism>
<proteinExistence type="predicted"/>
<accession>A0A1B1UD59</accession>
<protein>
    <submittedName>
        <fullName evidence="1">Uncharacterized protein</fullName>
    </submittedName>
</protein>
<evidence type="ECO:0000313" key="2">
    <source>
        <dbReference type="Proteomes" id="UP000092839"/>
    </source>
</evidence>
<gene>
    <name evidence="1" type="ORF">LMTR13_11330</name>
</gene>
<dbReference type="Proteomes" id="UP000092839">
    <property type="component" value="Chromosome"/>
</dbReference>